<gene>
    <name evidence="2" type="ORF">BHU72_01625</name>
</gene>
<dbReference type="EMBL" id="MJAT01000001">
    <property type="protein sequence ID" value="OEH86982.1"/>
    <property type="molecule type" value="Genomic_DNA"/>
</dbReference>
<dbReference type="GO" id="GO:0005975">
    <property type="term" value="P:carbohydrate metabolic process"/>
    <property type="evidence" value="ECO:0007669"/>
    <property type="project" value="InterPro"/>
</dbReference>
<dbReference type="AlphaFoldDB" id="A0A1E5LA38"/>
<dbReference type="InterPro" id="IPR011330">
    <property type="entry name" value="Glyco_hydro/deAcase_b/a-brl"/>
</dbReference>
<dbReference type="PROSITE" id="PS51677">
    <property type="entry name" value="NODB"/>
    <property type="match status" value="1"/>
</dbReference>
<proteinExistence type="predicted"/>
<protein>
    <submittedName>
        <fullName evidence="2">Polysaccharide deacetylase</fullName>
    </submittedName>
</protein>
<dbReference type="Gene3D" id="3.20.20.370">
    <property type="entry name" value="Glycoside hydrolase/deacetylase"/>
    <property type="match status" value="1"/>
</dbReference>
<evidence type="ECO:0000259" key="1">
    <source>
        <dbReference type="PROSITE" id="PS51677"/>
    </source>
</evidence>
<organism evidence="2 3">
    <name type="scientific">Desulfuribacillus stibiiarsenatis</name>
    <dbReference type="NCBI Taxonomy" id="1390249"/>
    <lineage>
        <taxon>Bacteria</taxon>
        <taxon>Bacillati</taxon>
        <taxon>Bacillota</taxon>
        <taxon>Desulfuribacillia</taxon>
        <taxon>Desulfuribacillales</taxon>
        <taxon>Desulfuribacillaceae</taxon>
        <taxon>Desulfuribacillus</taxon>
    </lineage>
</organism>
<evidence type="ECO:0000313" key="3">
    <source>
        <dbReference type="Proteomes" id="UP000095255"/>
    </source>
</evidence>
<feature type="domain" description="NodB homology" evidence="1">
    <location>
        <begin position="46"/>
        <end position="227"/>
    </location>
</feature>
<dbReference type="PANTHER" id="PTHR10587">
    <property type="entry name" value="GLYCOSYL TRANSFERASE-RELATED"/>
    <property type="match status" value="1"/>
</dbReference>
<dbReference type="STRING" id="1390249.BHU72_01625"/>
<evidence type="ECO:0000313" key="2">
    <source>
        <dbReference type="EMBL" id="OEH86982.1"/>
    </source>
</evidence>
<comment type="caution">
    <text evidence="2">The sequence shown here is derived from an EMBL/GenBank/DDBJ whole genome shotgun (WGS) entry which is preliminary data.</text>
</comment>
<dbReference type="GO" id="GO:0016810">
    <property type="term" value="F:hydrolase activity, acting on carbon-nitrogen (but not peptide) bonds"/>
    <property type="evidence" value="ECO:0007669"/>
    <property type="project" value="InterPro"/>
</dbReference>
<dbReference type="Proteomes" id="UP000095255">
    <property type="component" value="Unassembled WGS sequence"/>
</dbReference>
<keyword evidence="3" id="KW-1185">Reference proteome</keyword>
<dbReference type="RefSeq" id="WP_069700860.1">
    <property type="nucleotide sequence ID" value="NZ_MJAT01000001.1"/>
</dbReference>
<dbReference type="InterPro" id="IPR002509">
    <property type="entry name" value="NODB_dom"/>
</dbReference>
<dbReference type="PANTHER" id="PTHR10587:SF125">
    <property type="entry name" value="POLYSACCHARIDE DEACETYLASE YHEN-RELATED"/>
    <property type="match status" value="1"/>
</dbReference>
<dbReference type="SUPFAM" id="SSF88713">
    <property type="entry name" value="Glycoside hydrolase/deacetylase"/>
    <property type="match status" value="1"/>
</dbReference>
<accession>A0A1E5LA38</accession>
<sequence length="234" mass="26699">MRKYLIFLLSFLFVLTGVFYTGFKVSSSRTFQLSGELIHKVDTTEKVVALTFDDGPTKNTGEVLDILKALDVKATFFVTGREIEENMDEAKRIVLEEHELGNHSYSHQRMVLKTPSFIEEEIDRTNALIREAGYQGTIHFRPPYGKKLLVLPMVLNNKGIKTIMWDIEPETYPEIAADSKEIIKHVVERIQPGSIILLHVMYESRRESMESIAGIVTELQAQGYAFKTVSELIE</sequence>
<dbReference type="CDD" id="cd10956">
    <property type="entry name" value="CE4_BH1302_like"/>
    <property type="match status" value="1"/>
</dbReference>
<dbReference type="OrthoDB" id="9812065at2"/>
<dbReference type="InterPro" id="IPR050248">
    <property type="entry name" value="Polysacc_deacetylase_ArnD"/>
</dbReference>
<name>A0A1E5LA38_9FIRM</name>
<dbReference type="Pfam" id="PF01522">
    <property type="entry name" value="Polysacc_deac_1"/>
    <property type="match status" value="1"/>
</dbReference>
<reference evidence="2 3" key="1">
    <citation type="submission" date="2016-09" db="EMBL/GenBank/DDBJ databases">
        <title>Desulfuribacillus arsenicus sp. nov., an obligately anaerobic, dissimilatory arsenic- and antimonate-reducing bacterium isolated from anoxic sediments.</title>
        <authorList>
            <person name="Abin C.A."/>
            <person name="Hollibaugh J.T."/>
        </authorList>
    </citation>
    <scope>NUCLEOTIDE SEQUENCE [LARGE SCALE GENOMIC DNA]</scope>
    <source>
        <strain evidence="2 3">MLFW-2</strain>
    </source>
</reference>